<proteinExistence type="predicted"/>
<organism evidence="1 2">
    <name type="scientific">Runella defluvii</name>
    <dbReference type="NCBI Taxonomy" id="370973"/>
    <lineage>
        <taxon>Bacteria</taxon>
        <taxon>Pseudomonadati</taxon>
        <taxon>Bacteroidota</taxon>
        <taxon>Cytophagia</taxon>
        <taxon>Cytophagales</taxon>
        <taxon>Spirosomataceae</taxon>
        <taxon>Runella</taxon>
    </lineage>
</organism>
<reference evidence="1 2" key="1">
    <citation type="submission" date="2020-08" db="EMBL/GenBank/DDBJ databases">
        <title>Genomic Encyclopedia of Type Strains, Phase IV (KMG-IV): sequencing the most valuable type-strain genomes for metagenomic binning, comparative biology and taxonomic classification.</title>
        <authorList>
            <person name="Goeker M."/>
        </authorList>
    </citation>
    <scope>NUCLEOTIDE SEQUENCE [LARGE SCALE GENOMIC DNA]</scope>
    <source>
        <strain evidence="1 2">DSM 17976</strain>
    </source>
</reference>
<dbReference type="Proteomes" id="UP000541352">
    <property type="component" value="Unassembled WGS sequence"/>
</dbReference>
<accession>A0A7W6ENZ7</accession>
<dbReference type="EMBL" id="JACIBY010000002">
    <property type="protein sequence ID" value="MBB3837060.1"/>
    <property type="molecule type" value="Genomic_DNA"/>
</dbReference>
<sequence>MISLIDPLLDVTYFNSLIIKKDNPYKEAITTAFQDLMGDFDENK</sequence>
<keyword evidence="2" id="KW-1185">Reference proteome</keyword>
<dbReference type="AlphaFoldDB" id="A0A7W6ENZ7"/>
<comment type="caution">
    <text evidence="1">The sequence shown here is derived from an EMBL/GenBank/DDBJ whole genome shotgun (WGS) entry which is preliminary data.</text>
</comment>
<gene>
    <name evidence="1" type="ORF">FHS57_001054</name>
</gene>
<evidence type="ECO:0000313" key="1">
    <source>
        <dbReference type="EMBL" id="MBB3837060.1"/>
    </source>
</evidence>
<name>A0A7W6ENZ7_9BACT</name>
<protein>
    <submittedName>
        <fullName evidence="1">Uncharacterized protein</fullName>
    </submittedName>
</protein>
<evidence type="ECO:0000313" key="2">
    <source>
        <dbReference type="Proteomes" id="UP000541352"/>
    </source>
</evidence>